<name>A0A4C1UWJ2_EUMVA</name>
<dbReference type="SMART" id="SM00343">
    <property type="entry name" value="ZnF_C2HC"/>
    <property type="match status" value="1"/>
</dbReference>
<keyword evidence="6" id="KW-1185">Reference proteome</keyword>
<evidence type="ECO:0000256" key="2">
    <source>
        <dbReference type="SAM" id="MobiDB-lite"/>
    </source>
</evidence>
<feature type="transmembrane region" description="Helical" evidence="3">
    <location>
        <begin position="270"/>
        <end position="299"/>
    </location>
</feature>
<accession>A0A4C1UWJ2</accession>
<keyword evidence="1" id="KW-0862">Zinc</keyword>
<organism evidence="5 6">
    <name type="scientific">Eumeta variegata</name>
    <name type="common">Bagworm moth</name>
    <name type="synonym">Eumeta japonica</name>
    <dbReference type="NCBI Taxonomy" id="151549"/>
    <lineage>
        <taxon>Eukaryota</taxon>
        <taxon>Metazoa</taxon>
        <taxon>Ecdysozoa</taxon>
        <taxon>Arthropoda</taxon>
        <taxon>Hexapoda</taxon>
        <taxon>Insecta</taxon>
        <taxon>Pterygota</taxon>
        <taxon>Neoptera</taxon>
        <taxon>Endopterygota</taxon>
        <taxon>Lepidoptera</taxon>
        <taxon>Glossata</taxon>
        <taxon>Ditrysia</taxon>
        <taxon>Tineoidea</taxon>
        <taxon>Psychidae</taxon>
        <taxon>Oiketicinae</taxon>
        <taxon>Eumeta</taxon>
    </lineage>
</organism>
<evidence type="ECO:0000313" key="5">
    <source>
        <dbReference type="EMBL" id="GBP30851.1"/>
    </source>
</evidence>
<dbReference type="PANTHER" id="PTHR47481">
    <property type="match status" value="1"/>
</dbReference>
<sequence>MTSTVSATRFELLNKDNYEAWKIHVEALLIKNDLWEYVNGDKLIPAVEDNQKSTDARNAWIKTDRKAKSEVILAISSTELQHVRGCNTSREVWQKLASVYASKGPARKALLLKQLMLHKMSEGGDVRDHVNKFSDIVDRLGAMDIQVNKDLLSIMLLFSLPDSYEGFKCAIESRDELLEGEALKVKILEKSEVGSNSVVELAGSVRTENQKSYKYEFNGYCFKCGKQGHKSPECPTQSKPNKPNFRRNGPDKQNKQYRQENNVLKQMMILLQYIILNLLVLFQVVDLGYLTVAVLHIYVSKHQEKYKEETNYLINKEEIDNRFYREVIGALMYLVVGTRPDIANTVSRLAQFVNEPCQQDWLAVKRILRYLAASHGRPPAPFATSKTNSVVRGAAPSRCGSATSVSRISESTPPYQLFISVRADTALEPALTQIIHTADELTNGVGRRRPPAF</sequence>
<dbReference type="Proteomes" id="UP000299102">
    <property type="component" value="Unassembled WGS sequence"/>
</dbReference>
<reference evidence="5 6" key="1">
    <citation type="journal article" date="2019" name="Commun. Biol.">
        <title>The bagworm genome reveals a unique fibroin gene that provides high tensile strength.</title>
        <authorList>
            <person name="Kono N."/>
            <person name="Nakamura H."/>
            <person name="Ohtoshi R."/>
            <person name="Tomita M."/>
            <person name="Numata K."/>
            <person name="Arakawa K."/>
        </authorList>
    </citation>
    <scope>NUCLEOTIDE SEQUENCE [LARGE SCALE GENOMIC DNA]</scope>
</reference>
<gene>
    <name evidence="5" type="ORF">EVAR_91592_1</name>
</gene>
<dbReference type="AlphaFoldDB" id="A0A4C1UWJ2"/>
<keyword evidence="3" id="KW-1133">Transmembrane helix</keyword>
<evidence type="ECO:0000313" key="6">
    <source>
        <dbReference type="Proteomes" id="UP000299102"/>
    </source>
</evidence>
<dbReference type="InterPro" id="IPR001878">
    <property type="entry name" value="Znf_CCHC"/>
</dbReference>
<dbReference type="SUPFAM" id="SSF57756">
    <property type="entry name" value="Retrovirus zinc finger-like domains"/>
    <property type="match status" value="1"/>
</dbReference>
<dbReference type="PROSITE" id="PS50158">
    <property type="entry name" value="ZF_CCHC"/>
    <property type="match status" value="1"/>
</dbReference>
<dbReference type="PANTHER" id="PTHR47481:SF14">
    <property type="entry name" value="RETROTRANSPOSON COPIA-LIKE N-TERMINAL DOMAIN-CONTAINING PROTEIN"/>
    <property type="match status" value="1"/>
</dbReference>
<comment type="caution">
    <text evidence="5">The sequence shown here is derived from an EMBL/GenBank/DDBJ whole genome shotgun (WGS) entry which is preliminary data.</text>
</comment>
<dbReference type="GO" id="GO:0003676">
    <property type="term" value="F:nucleic acid binding"/>
    <property type="evidence" value="ECO:0007669"/>
    <property type="project" value="InterPro"/>
</dbReference>
<keyword evidence="3" id="KW-0812">Transmembrane</keyword>
<dbReference type="STRING" id="151549.A0A4C1UWJ2"/>
<feature type="domain" description="CCHC-type" evidence="4">
    <location>
        <begin position="221"/>
        <end position="235"/>
    </location>
</feature>
<dbReference type="InterPro" id="IPR036875">
    <property type="entry name" value="Znf_CCHC_sf"/>
</dbReference>
<keyword evidence="1" id="KW-0863">Zinc-finger</keyword>
<evidence type="ECO:0000256" key="1">
    <source>
        <dbReference type="PROSITE-ProRule" id="PRU00047"/>
    </source>
</evidence>
<evidence type="ECO:0000256" key="3">
    <source>
        <dbReference type="SAM" id="Phobius"/>
    </source>
</evidence>
<dbReference type="EMBL" id="BGZK01000238">
    <property type="protein sequence ID" value="GBP30851.1"/>
    <property type="molecule type" value="Genomic_DNA"/>
</dbReference>
<dbReference type="OrthoDB" id="2783063at2759"/>
<keyword evidence="3" id="KW-0472">Membrane</keyword>
<protein>
    <submittedName>
        <fullName evidence="5">Retrovirus-related Pol polyprotein from transposon TNT 1-94</fullName>
    </submittedName>
</protein>
<proteinExistence type="predicted"/>
<evidence type="ECO:0000259" key="4">
    <source>
        <dbReference type="PROSITE" id="PS50158"/>
    </source>
</evidence>
<dbReference type="GO" id="GO:0008270">
    <property type="term" value="F:zinc ion binding"/>
    <property type="evidence" value="ECO:0007669"/>
    <property type="project" value="UniProtKB-KW"/>
</dbReference>
<dbReference type="Pfam" id="PF14223">
    <property type="entry name" value="Retrotran_gag_2"/>
    <property type="match status" value="1"/>
</dbReference>
<feature type="region of interest" description="Disordered" evidence="2">
    <location>
        <begin position="232"/>
        <end position="254"/>
    </location>
</feature>
<dbReference type="Gene3D" id="4.10.60.10">
    <property type="entry name" value="Zinc finger, CCHC-type"/>
    <property type="match status" value="1"/>
</dbReference>
<keyword evidence="1" id="KW-0479">Metal-binding</keyword>